<feature type="compositionally biased region" description="Low complexity" evidence="4">
    <location>
        <begin position="981"/>
        <end position="990"/>
    </location>
</feature>
<dbReference type="InterPro" id="IPR003593">
    <property type="entry name" value="AAA+_ATPase"/>
</dbReference>
<dbReference type="EMBL" id="JAGTXO010000007">
    <property type="protein sequence ID" value="KAG8466693.1"/>
    <property type="molecule type" value="Genomic_DNA"/>
</dbReference>
<dbReference type="Proteomes" id="UP000751190">
    <property type="component" value="Unassembled WGS sequence"/>
</dbReference>
<feature type="region of interest" description="Disordered" evidence="4">
    <location>
        <begin position="773"/>
        <end position="809"/>
    </location>
</feature>
<comment type="caution">
    <text evidence="6">The sequence shown here is derived from an EMBL/GenBank/DDBJ whole genome shotgun (WGS) entry which is preliminary data.</text>
</comment>
<dbReference type="SMART" id="SM00382">
    <property type="entry name" value="AAA"/>
    <property type="match status" value="1"/>
</dbReference>
<dbReference type="InterPro" id="IPR053016">
    <property type="entry name" value="CTF18-RFC_complex"/>
</dbReference>
<dbReference type="InterPro" id="IPR027417">
    <property type="entry name" value="P-loop_NTPase"/>
</dbReference>
<feature type="compositionally biased region" description="Low complexity" evidence="4">
    <location>
        <begin position="903"/>
        <end position="924"/>
    </location>
</feature>
<evidence type="ECO:0000313" key="7">
    <source>
        <dbReference type="Proteomes" id="UP000751190"/>
    </source>
</evidence>
<dbReference type="GO" id="GO:0016887">
    <property type="term" value="F:ATP hydrolysis activity"/>
    <property type="evidence" value="ECO:0007669"/>
    <property type="project" value="InterPro"/>
</dbReference>
<evidence type="ECO:0000256" key="1">
    <source>
        <dbReference type="ARBA" id="ARBA00004123"/>
    </source>
</evidence>
<gene>
    <name evidence="6" type="ORF">KFE25_008072</name>
</gene>
<protein>
    <recommendedName>
        <fullName evidence="5">AAA+ ATPase domain-containing protein</fullName>
    </recommendedName>
</protein>
<dbReference type="OrthoDB" id="2195431at2759"/>
<feature type="region of interest" description="Disordered" evidence="4">
    <location>
        <begin position="27"/>
        <end position="122"/>
    </location>
</feature>
<comment type="subcellular location">
    <subcellularLocation>
        <location evidence="1">Nucleus</location>
    </subcellularLocation>
</comment>
<dbReference type="Gene3D" id="1.10.8.60">
    <property type="match status" value="1"/>
</dbReference>
<dbReference type="GO" id="GO:0005524">
    <property type="term" value="F:ATP binding"/>
    <property type="evidence" value="ECO:0007669"/>
    <property type="project" value="InterPro"/>
</dbReference>
<accession>A0A8J5XKY1</accession>
<feature type="compositionally biased region" description="Basic and acidic residues" evidence="4">
    <location>
        <begin position="80"/>
        <end position="91"/>
    </location>
</feature>
<feature type="region of interest" description="Disordered" evidence="4">
    <location>
        <begin position="188"/>
        <end position="222"/>
    </location>
</feature>
<dbReference type="AlphaFoldDB" id="A0A8J5XKY1"/>
<keyword evidence="2" id="KW-0539">Nucleus</keyword>
<evidence type="ECO:0000256" key="3">
    <source>
        <dbReference type="ARBA" id="ARBA00043975"/>
    </source>
</evidence>
<dbReference type="CDD" id="cd00009">
    <property type="entry name" value="AAA"/>
    <property type="match status" value="1"/>
</dbReference>
<proteinExistence type="inferred from homology"/>
<evidence type="ECO:0000313" key="6">
    <source>
        <dbReference type="EMBL" id="KAG8466693.1"/>
    </source>
</evidence>
<dbReference type="Pfam" id="PF00004">
    <property type="entry name" value="AAA"/>
    <property type="match status" value="1"/>
</dbReference>
<comment type="similarity">
    <text evidence="3">Belongs to the activator 1 small subunits family. CTF18 subfamily.</text>
</comment>
<dbReference type="PANTHER" id="PTHR46765:SF1">
    <property type="entry name" value="P-LOOP CONTAINING NUCLEOSIDE TRIPHOSPHATE HYDROLASES SUPERFAMILY PROTEIN"/>
    <property type="match status" value="1"/>
</dbReference>
<feature type="domain" description="AAA+ ATPase" evidence="5">
    <location>
        <begin position="317"/>
        <end position="464"/>
    </location>
</feature>
<feature type="compositionally biased region" description="Acidic residues" evidence="4">
    <location>
        <begin position="58"/>
        <end position="71"/>
    </location>
</feature>
<dbReference type="InterPro" id="IPR003959">
    <property type="entry name" value="ATPase_AAA_core"/>
</dbReference>
<evidence type="ECO:0000256" key="4">
    <source>
        <dbReference type="SAM" id="MobiDB-lite"/>
    </source>
</evidence>
<feature type="compositionally biased region" description="Low complexity" evidence="4">
    <location>
        <begin position="868"/>
        <end position="884"/>
    </location>
</feature>
<evidence type="ECO:0000256" key="2">
    <source>
        <dbReference type="ARBA" id="ARBA00023242"/>
    </source>
</evidence>
<dbReference type="PANTHER" id="PTHR46765">
    <property type="entry name" value="P-LOOP CONTAINING NUCLEOSIDE TRIPHOSPHATE HYDROLASES SUPERFAMILY PROTEIN"/>
    <property type="match status" value="1"/>
</dbReference>
<reference evidence="6" key="1">
    <citation type="submission" date="2021-05" db="EMBL/GenBank/DDBJ databases">
        <title>The genome of the haptophyte Pavlova lutheri (Diacronema luteri, Pavlovales) - a model for lipid biosynthesis in eukaryotic algae.</title>
        <authorList>
            <person name="Hulatt C.J."/>
            <person name="Posewitz M.C."/>
        </authorList>
    </citation>
    <scope>NUCLEOTIDE SEQUENCE</scope>
    <source>
        <strain evidence="6">NIVA-4/92</strain>
    </source>
</reference>
<sequence length="1016" mass="103706">MDDDVADEEAYEEACFLADEEAMRAGEVGALAHRGPLASPRAEPARARDAPARAPEPADGEADVADEEAYEEACSLADEEAMRAGEEDALAHRAPPASPRAELARAPEPAGGEAGSAGEPSAAAASSFRRPCQAAAVFSAYNGEGELVFVQTKTASAPRRIQPRHGEMLATPIHVLLAKVAAAEARADAARAAAEPPPSPSPARAAKRAHSPGGTRSPSGARAPVASADLWACKYAPRRFTQLVSDERVNRAVLHWVKSWDALVFGGRGATAAAPRCAAPGAAPSAAALSTRAWAVGGGAAHGGHGGGAAAPADGPPTRVLLLWGAPGLGKTTLAHVVARSAGYTPVEVNASDERSAGAMRRISEAMQTMSLFGDRRPKLLILDEIDGALGGSEGASAIGALLKMLAPAGGASAPDAHGGGAGRRGGASVGLQRPVICVANDAFAPALRPLRAVAEVVEMGAVSTAKLQSRLAQICEAERVAVTREALGAVIGVQQGDVRSCLHALQLLARRRGTDAPLLPADVRASGVGVRDGGCDELALLSRLLCKPAPSVGSATARAAAAAAEADLHRLLGRCDVGRMLDGALEHHAAISAIDTGMQRAERMGEWLSWAAALTDASAGRDGAGAAFGVGQAYASWAGRALRAACAVPRLGPRAVRFPRAAVDARQRATRAERALALVRAGLAPALARAFPARALRLELVESLLVACAPPLRAVPYHAMTADERDAVAQLVDTMLAAGLTMRQTRNVSGGVEFQLEPPLVELLLEPSADAAAAAADGSSDRPLAGVQPITGGRAGQDGATEPAPRCARHKPLPYTLASIVCTELGRERIRRLHVTPAAGAARRAQAGAAQPSPAARVRDAYRDAVAPAAPPGDAAADAAADADAMDVDGGRPSPAPVEVRPLPSALARPAPLAASGAGAAPHLRAEPAPTKPTPRALPMVSIATWASFKAKERADPATGSKRGAAEAAISGGENGGKQAAPRRAAAMATPDVRYKHHEGVTNAVRRSVRVQDLL</sequence>
<dbReference type="Gene3D" id="3.40.50.300">
    <property type="entry name" value="P-loop containing nucleotide triphosphate hydrolases"/>
    <property type="match status" value="1"/>
</dbReference>
<dbReference type="GO" id="GO:0005634">
    <property type="term" value="C:nucleus"/>
    <property type="evidence" value="ECO:0007669"/>
    <property type="project" value="UniProtKB-SubCell"/>
</dbReference>
<dbReference type="OMA" id="VICVAND"/>
<name>A0A8J5XKY1_DIALT</name>
<feature type="compositionally biased region" description="Low complexity" evidence="4">
    <location>
        <begin position="93"/>
        <end position="122"/>
    </location>
</feature>
<evidence type="ECO:0000259" key="5">
    <source>
        <dbReference type="SMART" id="SM00382"/>
    </source>
</evidence>
<dbReference type="SUPFAM" id="SSF52540">
    <property type="entry name" value="P-loop containing nucleoside triphosphate hydrolases"/>
    <property type="match status" value="1"/>
</dbReference>
<feature type="region of interest" description="Disordered" evidence="4">
    <location>
        <begin position="955"/>
        <end position="993"/>
    </location>
</feature>
<keyword evidence="7" id="KW-1185">Reference proteome</keyword>
<organism evidence="6 7">
    <name type="scientific">Diacronema lutheri</name>
    <name type="common">Unicellular marine alga</name>
    <name type="synonym">Monochrysis lutheri</name>
    <dbReference type="NCBI Taxonomy" id="2081491"/>
    <lineage>
        <taxon>Eukaryota</taxon>
        <taxon>Haptista</taxon>
        <taxon>Haptophyta</taxon>
        <taxon>Pavlovophyceae</taxon>
        <taxon>Pavlovales</taxon>
        <taxon>Pavlovaceae</taxon>
        <taxon>Diacronema</taxon>
    </lineage>
</organism>
<feature type="region of interest" description="Disordered" evidence="4">
    <location>
        <begin position="868"/>
        <end position="940"/>
    </location>
</feature>